<evidence type="ECO:0000256" key="3">
    <source>
        <dbReference type="ARBA" id="ARBA00023002"/>
    </source>
</evidence>
<protein>
    <submittedName>
        <fullName evidence="8">Iron-containing alcohol dehydrogenase</fullName>
    </submittedName>
</protein>
<dbReference type="PANTHER" id="PTHR11496">
    <property type="entry name" value="ALCOHOL DEHYDROGENASE"/>
    <property type="match status" value="1"/>
</dbReference>
<dbReference type="Gene3D" id="1.20.1090.10">
    <property type="entry name" value="Dehydroquinate synthase-like - alpha domain"/>
    <property type="match status" value="1"/>
</dbReference>
<dbReference type="PANTHER" id="PTHR11496:SF102">
    <property type="entry name" value="ALCOHOL DEHYDROGENASE 4"/>
    <property type="match status" value="1"/>
</dbReference>
<dbReference type="EMBL" id="QZEW01000055">
    <property type="protein sequence ID" value="RJL11097.1"/>
    <property type="molecule type" value="Genomic_DNA"/>
</dbReference>
<dbReference type="InterPro" id="IPR056798">
    <property type="entry name" value="ADH_Fe_C"/>
</dbReference>
<evidence type="ECO:0000256" key="4">
    <source>
        <dbReference type="ARBA" id="ARBA00023027"/>
    </source>
</evidence>
<dbReference type="CDD" id="cd08183">
    <property type="entry name" value="Fe-ADH-like"/>
    <property type="match status" value="1"/>
</dbReference>
<evidence type="ECO:0000256" key="5">
    <source>
        <dbReference type="ARBA" id="ARBA00049243"/>
    </source>
</evidence>
<dbReference type="RefSeq" id="WP_119898677.1">
    <property type="nucleotide sequence ID" value="NZ_QNRC01000030.1"/>
</dbReference>
<dbReference type="GO" id="GO:0004022">
    <property type="term" value="F:alcohol dehydrogenase (NAD+) activity"/>
    <property type="evidence" value="ECO:0007669"/>
    <property type="project" value="UniProtKB-EC"/>
</dbReference>
<dbReference type="AlphaFoldDB" id="A0A419A5C9"/>
<gene>
    <name evidence="8" type="ORF">D3P05_13480</name>
</gene>
<evidence type="ECO:0000256" key="2">
    <source>
        <dbReference type="ARBA" id="ARBA00007358"/>
    </source>
</evidence>
<dbReference type="Pfam" id="PF00465">
    <property type="entry name" value="Fe-ADH"/>
    <property type="match status" value="1"/>
</dbReference>
<evidence type="ECO:0000313" key="8">
    <source>
        <dbReference type="EMBL" id="RJL11097.1"/>
    </source>
</evidence>
<evidence type="ECO:0000259" key="7">
    <source>
        <dbReference type="Pfam" id="PF25137"/>
    </source>
</evidence>
<name>A0A419A5C9_9RHOB</name>
<dbReference type="OrthoDB" id="9815791at2"/>
<reference evidence="9" key="1">
    <citation type="submission" date="2018-09" db="EMBL/GenBank/DDBJ databases">
        <title>Paracoccus onubensis nov. sp. a moderate halophilic bacterium isolated from Gruta de las Maravillas (Aracena, Spain).</title>
        <authorList>
            <person name="Jurado V."/>
            <person name="Gutierrez-Patricio S."/>
            <person name="Gonzalez-Pimentel J.L."/>
            <person name="Miller A.Z."/>
            <person name="Laiz L."/>
            <person name="Saiz-Jimenez C."/>
        </authorList>
    </citation>
    <scope>NUCLEOTIDE SEQUENCE [LARGE SCALE GENOMIC DNA]</scope>
    <source>
        <strain evidence="9">DSM 26381</strain>
    </source>
</reference>
<keyword evidence="9" id="KW-1185">Reference proteome</keyword>
<dbReference type="GO" id="GO:0046872">
    <property type="term" value="F:metal ion binding"/>
    <property type="evidence" value="ECO:0007669"/>
    <property type="project" value="InterPro"/>
</dbReference>
<dbReference type="Gene3D" id="3.40.50.1970">
    <property type="match status" value="1"/>
</dbReference>
<comment type="catalytic activity">
    <reaction evidence="5">
        <text>a primary alcohol + NAD(+) = an aldehyde + NADH + H(+)</text>
        <dbReference type="Rhea" id="RHEA:10736"/>
        <dbReference type="ChEBI" id="CHEBI:15378"/>
        <dbReference type="ChEBI" id="CHEBI:15734"/>
        <dbReference type="ChEBI" id="CHEBI:17478"/>
        <dbReference type="ChEBI" id="CHEBI:57540"/>
        <dbReference type="ChEBI" id="CHEBI:57945"/>
        <dbReference type="EC" id="1.1.1.1"/>
    </reaction>
</comment>
<dbReference type="InterPro" id="IPR039697">
    <property type="entry name" value="Alcohol_dehydrogenase_Fe"/>
</dbReference>
<accession>A0A419A5C9</accession>
<keyword evidence="3" id="KW-0560">Oxidoreductase</keyword>
<sequence>MTDPFLFATAGEILFGRGQAAQVPARIAGWGRRVLLVHGRNGDRVAWLGAALSAEGCTVETISVATEPDLPMIEAATRRARAMEADLVLSIGGGAVIDAGKAIAALVPARRPVLDHLEVVGLGLPLEAPPLPFVALPTTAGTGAEVTRNAVIAVPEHRRKVSLRDARMLPRLALVDPSLTDGCPRAVTLASGLDAITQVIEPYICTRANPLTDALCRDAIPRGLRALIALMQAEDPAARDEMAWTSLCGGLALANAGLGVVHGLAGPLGGLSGAAHGAICGALLPHGLAANRRACTDPALAARMDQVAGWIAAAFDAPGLPLDAACARLAEWSRAQGLPGLAAQGIDAQAEALAAEAAATSSSMKANPAALDAGDLRAILQAAR</sequence>
<organism evidence="8 9">
    <name type="scientific">Paracoccus siganidrum</name>
    <dbReference type="NCBI Taxonomy" id="1276757"/>
    <lineage>
        <taxon>Bacteria</taxon>
        <taxon>Pseudomonadati</taxon>
        <taxon>Pseudomonadota</taxon>
        <taxon>Alphaproteobacteria</taxon>
        <taxon>Rhodobacterales</taxon>
        <taxon>Paracoccaceae</taxon>
        <taxon>Paracoccus</taxon>
    </lineage>
</organism>
<dbReference type="SUPFAM" id="SSF56796">
    <property type="entry name" value="Dehydroquinate synthase-like"/>
    <property type="match status" value="1"/>
</dbReference>
<dbReference type="Pfam" id="PF25137">
    <property type="entry name" value="ADH_Fe_C"/>
    <property type="match status" value="1"/>
</dbReference>
<evidence type="ECO:0000256" key="1">
    <source>
        <dbReference type="ARBA" id="ARBA00001962"/>
    </source>
</evidence>
<comment type="cofactor">
    <cofactor evidence="1">
        <name>Fe cation</name>
        <dbReference type="ChEBI" id="CHEBI:24875"/>
    </cofactor>
</comment>
<comment type="caution">
    <text evidence="8">The sequence shown here is derived from an EMBL/GenBank/DDBJ whole genome shotgun (WGS) entry which is preliminary data.</text>
</comment>
<dbReference type="Proteomes" id="UP000283587">
    <property type="component" value="Unassembled WGS sequence"/>
</dbReference>
<evidence type="ECO:0000259" key="6">
    <source>
        <dbReference type="Pfam" id="PF00465"/>
    </source>
</evidence>
<dbReference type="InterPro" id="IPR001670">
    <property type="entry name" value="ADH_Fe/GldA"/>
</dbReference>
<comment type="similarity">
    <text evidence="2">Belongs to the iron-containing alcohol dehydrogenase family.</text>
</comment>
<dbReference type="FunFam" id="3.40.50.1970:FF:000003">
    <property type="entry name" value="Alcohol dehydrogenase, iron-containing"/>
    <property type="match status" value="1"/>
</dbReference>
<dbReference type="PROSITE" id="PS00913">
    <property type="entry name" value="ADH_IRON_1"/>
    <property type="match status" value="1"/>
</dbReference>
<proteinExistence type="inferred from homology"/>
<evidence type="ECO:0000313" key="9">
    <source>
        <dbReference type="Proteomes" id="UP000283587"/>
    </source>
</evidence>
<dbReference type="InterPro" id="IPR018211">
    <property type="entry name" value="ADH_Fe_CS"/>
</dbReference>
<feature type="domain" description="Alcohol dehydrogenase iron-type/glycerol dehydrogenase GldA" evidence="6">
    <location>
        <begin position="12"/>
        <end position="177"/>
    </location>
</feature>
<feature type="domain" description="Fe-containing alcohol dehydrogenase-like C-terminal" evidence="7">
    <location>
        <begin position="188"/>
        <end position="383"/>
    </location>
</feature>
<keyword evidence="4" id="KW-0520">NAD</keyword>